<protein>
    <submittedName>
        <fullName evidence="7">ABC transporter substrate-binding protein</fullName>
    </submittedName>
</protein>
<dbReference type="InterPro" id="IPR011050">
    <property type="entry name" value="Pectin_lyase_fold/virulence"/>
</dbReference>
<dbReference type="AlphaFoldDB" id="A0A163M1F6"/>
<organism evidence="7 8">
    <name type="scientific">Paenibacillus glucanolyticus</name>
    <dbReference type="NCBI Taxonomy" id="59843"/>
    <lineage>
        <taxon>Bacteria</taxon>
        <taxon>Bacillati</taxon>
        <taxon>Bacillota</taxon>
        <taxon>Bacilli</taxon>
        <taxon>Bacillales</taxon>
        <taxon>Paenibacillaceae</taxon>
        <taxon>Paenibacillus</taxon>
    </lineage>
</organism>
<dbReference type="Proteomes" id="UP000076796">
    <property type="component" value="Unassembled WGS sequence"/>
</dbReference>
<feature type="transmembrane region" description="Helical" evidence="4">
    <location>
        <begin position="436"/>
        <end position="455"/>
    </location>
</feature>
<comment type="pathway">
    <text evidence="1">Protein modification; protein ubiquitination.</text>
</comment>
<dbReference type="Gene3D" id="2.160.20.10">
    <property type="entry name" value="Single-stranded right-handed beta-helix, Pectin lyase-like"/>
    <property type="match status" value="1"/>
</dbReference>
<evidence type="ECO:0000256" key="4">
    <source>
        <dbReference type="SAM" id="Phobius"/>
    </source>
</evidence>
<name>A0A163M1F6_9BACL</name>
<gene>
    <name evidence="7" type="ORF">AWU65_23355</name>
</gene>
<feature type="signal peptide" evidence="5">
    <location>
        <begin position="1"/>
        <end position="32"/>
    </location>
</feature>
<proteinExistence type="predicted"/>
<evidence type="ECO:0000259" key="6">
    <source>
        <dbReference type="Pfam" id="PF05048"/>
    </source>
</evidence>
<dbReference type="InterPro" id="IPR051550">
    <property type="entry name" value="SCF-Subunits/Alg-Epimerases"/>
</dbReference>
<evidence type="ECO:0000313" key="8">
    <source>
        <dbReference type="Proteomes" id="UP000076796"/>
    </source>
</evidence>
<dbReference type="Pfam" id="PF05048">
    <property type="entry name" value="NosD"/>
    <property type="match status" value="1"/>
</dbReference>
<keyword evidence="5" id="KW-0732">Signal</keyword>
<keyword evidence="4" id="KW-0472">Membrane</keyword>
<keyword evidence="3" id="KW-0833">Ubl conjugation pathway</keyword>
<dbReference type="SMART" id="SM00710">
    <property type="entry name" value="PbH1"/>
    <property type="match status" value="9"/>
</dbReference>
<dbReference type="PANTHER" id="PTHR22990">
    <property type="entry name" value="F-BOX ONLY PROTEIN"/>
    <property type="match status" value="1"/>
</dbReference>
<dbReference type="InterPro" id="IPR022441">
    <property type="entry name" value="Para_beta_helix_rpt-2"/>
</dbReference>
<feature type="domain" description="Periplasmic copper-binding protein NosD beta helix" evidence="6">
    <location>
        <begin position="170"/>
        <end position="356"/>
    </location>
</feature>
<evidence type="ECO:0000256" key="2">
    <source>
        <dbReference type="ARBA" id="ARBA00022737"/>
    </source>
</evidence>
<dbReference type="InterPro" id="IPR006626">
    <property type="entry name" value="PbH1"/>
</dbReference>
<evidence type="ECO:0000256" key="1">
    <source>
        <dbReference type="ARBA" id="ARBA00004906"/>
    </source>
</evidence>
<keyword evidence="4" id="KW-0812">Transmembrane</keyword>
<feature type="chain" id="PRO_5039616888" evidence="5">
    <location>
        <begin position="33"/>
        <end position="459"/>
    </location>
</feature>
<dbReference type="GeneID" id="97555772"/>
<dbReference type="InterPro" id="IPR007742">
    <property type="entry name" value="NosD_dom"/>
</dbReference>
<sequence length="459" mass="50401">MLTRRRNKTAILCFTMVAAVLIGQAIISVSTAEAELANTTSSTGELQALIDQAHPGERIRVPSGVYEGSLILSKKITLEAETEGSVSIVNANPNTRSVIHIAADDVEISGIQIINESPSKIPALLITGDRTVVENMNIQTASQGIVLEDANDGQFRSNIIQWSGSAAGRAVKLFDKGNGIDLYNSHRNIIRDNTIQRVHDGIYMENSDDNRLTFNVIEHSRYGIHSMYSKGAVIQNNQGNFNYTGAMIMASREVELTGNVFRKQSENVNSQGILIFQVQDSLFKDNKVIGNRVGLYLEQSENNRMENNEIANNFIGIQLLGARDNLITGNTLSGNVTETLAQDSANNSLDRNYWDSFQGIDTDGDGISNIAYAINPFFQGLIKERPAFQLFFQSPSMVFLEGLYQADQNTWTTDEEPLMVPLTSDQTSGQKASSTASGLIGAALLILTLSILQWARRRE</sequence>
<keyword evidence="4" id="KW-1133">Transmembrane helix</keyword>
<dbReference type="InterPro" id="IPR012334">
    <property type="entry name" value="Pectin_lyas_fold"/>
</dbReference>
<dbReference type="PANTHER" id="PTHR22990:SF15">
    <property type="entry name" value="F-BOX ONLY PROTEIN 10"/>
    <property type="match status" value="1"/>
</dbReference>
<comment type="caution">
    <text evidence="7">The sequence shown here is derived from an EMBL/GenBank/DDBJ whole genome shotgun (WGS) entry which is preliminary data.</text>
</comment>
<evidence type="ECO:0000256" key="3">
    <source>
        <dbReference type="ARBA" id="ARBA00022786"/>
    </source>
</evidence>
<dbReference type="OrthoDB" id="159063at2"/>
<keyword evidence="8" id="KW-1185">Reference proteome</keyword>
<dbReference type="RefSeq" id="WP_063479475.1">
    <property type="nucleotide sequence ID" value="NZ_CP147845.1"/>
</dbReference>
<evidence type="ECO:0000313" key="7">
    <source>
        <dbReference type="EMBL" id="KZS48659.1"/>
    </source>
</evidence>
<dbReference type="STRING" id="59843.A3958_22625"/>
<dbReference type="SUPFAM" id="SSF51126">
    <property type="entry name" value="Pectin lyase-like"/>
    <property type="match status" value="1"/>
</dbReference>
<dbReference type="EMBL" id="LWMH01000001">
    <property type="protein sequence ID" value="KZS48659.1"/>
    <property type="molecule type" value="Genomic_DNA"/>
</dbReference>
<keyword evidence="2" id="KW-0677">Repeat</keyword>
<reference evidence="7" key="1">
    <citation type="journal article" date="2016" name="Genome Announc.">
        <title>Draft genomes of two strains of Paenibacillus glucanolyticus with capability to degrade lignocellulose.</title>
        <authorList>
            <person name="Mathews S.L."/>
            <person name="Pawlak J."/>
            <person name="Grunden A.M."/>
        </authorList>
    </citation>
    <scope>NUCLEOTIDE SEQUENCE [LARGE SCALE GENOMIC DNA]</scope>
    <source>
        <strain evidence="7">SLM1</strain>
    </source>
</reference>
<dbReference type="NCBIfam" id="TIGR03804">
    <property type="entry name" value="para_beta_helix"/>
    <property type="match status" value="3"/>
</dbReference>
<evidence type="ECO:0000256" key="5">
    <source>
        <dbReference type="SAM" id="SignalP"/>
    </source>
</evidence>
<accession>A0A163M1F6</accession>